<name>A0ACC0GND3_9ERIC</name>
<proteinExistence type="predicted"/>
<comment type="caution">
    <text evidence="1">The sequence shown here is derived from an EMBL/GenBank/DDBJ whole genome shotgun (WGS) entry which is preliminary data.</text>
</comment>
<dbReference type="Proteomes" id="UP001060215">
    <property type="component" value="Chromosome 9"/>
</dbReference>
<gene>
    <name evidence="1" type="ORF">LOK49_LG08G01908</name>
</gene>
<sequence>MDDIIDVFQAWSNQQSLGGGCQKNSTEHQQIQDSMSKHIWTGYCLAMLRGFVLVAKPTADKVVYLN</sequence>
<organism evidence="1 2">
    <name type="scientific">Camellia lanceoleosa</name>
    <dbReference type="NCBI Taxonomy" id="1840588"/>
    <lineage>
        <taxon>Eukaryota</taxon>
        <taxon>Viridiplantae</taxon>
        <taxon>Streptophyta</taxon>
        <taxon>Embryophyta</taxon>
        <taxon>Tracheophyta</taxon>
        <taxon>Spermatophyta</taxon>
        <taxon>Magnoliopsida</taxon>
        <taxon>eudicotyledons</taxon>
        <taxon>Gunneridae</taxon>
        <taxon>Pentapetalae</taxon>
        <taxon>asterids</taxon>
        <taxon>Ericales</taxon>
        <taxon>Theaceae</taxon>
        <taxon>Camellia</taxon>
    </lineage>
</organism>
<evidence type="ECO:0000313" key="2">
    <source>
        <dbReference type="Proteomes" id="UP001060215"/>
    </source>
</evidence>
<keyword evidence="2" id="KW-1185">Reference proteome</keyword>
<protein>
    <submittedName>
        <fullName evidence="1">Uncharacterized protein</fullName>
    </submittedName>
</protein>
<accession>A0ACC0GND3</accession>
<dbReference type="EMBL" id="CM045766">
    <property type="protein sequence ID" value="KAI8002404.1"/>
    <property type="molecule type" value="Genomic_DNA"/>
</dbReference>
<evidence type="ECO:0000313" key="1">
    <source>
        <dbReference type="EMBL" id="KAI8002404.1"/>
    </source>
</evidence>
<reference evidence="1 2" key="1">
    <citation type="journal article" date="2022" name="Plant J.">
        <title>Chromosome-level genome of Camellia lanceoleosa provides a valuable resource for understanding genome evolution and self-incompatibility.</title>
        <authorList>
            <person name="Gong W."/>
            <person name="Xiao S."/>
            <person name="Wang L."/>
            <person name="Liao Z."/>
            <person name="Chang Y."/>
            <person name="Mo W."/>
            <person name="Hu G."/>
            <person name="Li W."/>
            <person name="Zhao G."/>
            <person name="Zhu H."/>
            <person name="Hu X."/>
            <person name="Ji K."/>
            <person name="Xiang X."/>
            <person name="Song Q."/>
            <person name="Yuan D."/>
            <person name="Jin S."/>
            <person name="Zhang L."/>
        </authorList>
    </citation>
    <scope>NUCLEOTIDE SEQUENCE [LARGE SCALE GENOMIC DNA]</scope>
    <source>
        <strain evidence="1">SQ_2022a</strain>
    </source>
</reference>